<dbReference type="AlphaFoldDB" id="A0A1F7F1B3"/>
<feature type="coiled-coil region" evidence="1">
    <location>
        <begin position="58"/>
        <end position="94"/>
    </location>
</feature>
<dbReference type="EMBL" id="MFYX01000148">
    <property type="protein sequence ID" value="OGK00337.1"/>
    <property type="molecule type" value="Genomic_DNA"/>
</dbReference>
<sequence length="204" mass="22424">MKKLITVISGLAVGAVMAASVPANTEVDATQAQTQTWEQKQEAIKTCAAEQTRIQNQIKTLTQTKEAAQTDAEKAQLQEQIQQKESELLQAQTRYQSMIASQTKYKYEFKDMNGDGANDNVVGVNDPTAKAYMYKNGYGYGYGFVDENGDGINDYFVDANGDGICDQNAEMTKTRLQSREKVKGKSQHGSHGSEQDRTGSRGSK</sequence>
<dbReference type="Proteomes" id="UP000179243">
    <property type="component" value="Unassembled WGS sequence"/>
</dbReference>
<keyword evidence="3" id="KW-0732">Signal</keyword>
<evidence type="ECO:0000256" key="3">
    <source>
        <dbReference type="SAM" id="SignalP"/>
    </source>
</evidence>
<name>A0A1F7F1B3_UNCRA</name>
<dbReference type="SUPFAM" id="SSF69318">
    <property type="entry name" value="Integrin alpha N-terminal domain"/>
    <property type="match status" value="1"/>
</dbReference>
<proteinExistence type="predicted"/>
<keyword evidence="1" id="KW-0175">Coiled coil</keyword>
<evidence type="ECO:0000256" key="2">
    <source>
        <dbReference type="SAM" id="MobiDB-lite"/>
    </source>
</evidence>
<protein>
    <recommendedName>
        <fullName evidence="6">EF-hand domain-containing protein</fullName>
    </recommendedName>
</protein>
<reference evidence="4 5" key="1">
    <citation type="journal article" date="2016" name="Nat. Commun.">
        <title>Thousands of microbial genomes shed light on interconnected biogeochemical processes in an aquifer system.</title>
        <authorList>
            <person name="Anantharaman K."/>
            <person name="Brown C.T."/>
            <person name="Hug L.A."/>
            <person name="Sharon I."/>
            <person name="Castelle C.J."/>
            <person name="Probst A.J."/>
            <person name="Thomas B.C."/>
            <person name="Singh A."/>
            <person name="Wilkins M.J."/>
            <person name="Karaoz U."/>
            <person name="Brodie E.L."/>
            <person name="Williams K.H."/>
            <person name="Hubbard S.S."/>
            <person name="Banfield J.F."/>
        </authorList>
    </citation>
    <scope>NUCLEOTIDE SEQUENCE [LARGE SCALE GENOMIC DNA]</scope>
</reference>
<gene>
    <name evidence="4" type="ORF">A2519_01080</name>
</gene>
<feature type="compositionally biased region" description="Basic and acidic residues" evidence="2">
    <location>
        <begin position="191"/>
        <end position="204"/>
    </location>
</feature>
<feature type="signal peptide" evidence="3">
    <location>
        <begin position="1"/>
        <end position="18"/>
    </location>
</feature>
<evidence type="ECO:0000256" key="1">
    <source>
        <dbReference type="SAM" id="Coils"/>
    </source>
</evidence>
<feature type="region of interest" description="Disordered" evidence="2">
    <location>
        <begin position="170"/>
        <end position="204"/>
    </location>
</feature>
<accession>A0A1F7F1B3</accession>
<evidence type="ECO:0000313" key="4">
    <source>
        <dbReference type="EMBL" id="OGK00337.1"/>
    </source>
</evidence>
<feature type="chain" id="PRO_5009528322" description="EF-hand domain-containing protein" evidence="3">
    <location>
        <begin position="19"/>
        <end position="204"/>
    </location>
</feature>
<organism evidence="4 5">
    <name type="scientific">Candidatus Raymondbacteria bacterium RIFOXYD12_FULL_49_13</name>
    <dbReference type="NCBI Taxonomy" id="1817890"/>
    <lineage>
        <taxon>Bacteria</taxon>
        <taxon>Raymondiibacteriota</taxon>
    </lineage>
</organism>
<evidence type="ECO:0000313" key="5">
    <source>
        <dbReference type="Proteomes" id="UP000179243"/>
    </source>
</evidence>
<comment type="caution">
    <text evidence="4">The sequence shown here is derived from an EMBL/GenBank/DDBJ whole genome shotgun (WGS) entry which is preliminary data.</text>
</comment>
<evidence type="ECO:0008006" key="6">
    <source>
        <dbReference type="Google" id="ProtNLM"/>
    </source>
</evidence>
<dbReference type="InterPro" id="IPR028994">
    <property type="entry name" value="Integrin_alpha_N"/>
</dbReference>